<dbReference type="OrthoDB" id="2430657at2759"/>
<evidence type="ECO:0000256" key="2">
    <source>
        <dbReference type="SAM" id="MobiDB-lite"/>
    </source>
</evidence>
<feature type="coiled-coil region" evidence="1">
    <location>
        <begin position="407"/>
        <end position="442"/>
    </location>
</feature>
<feature type="region of interest" description="Disordered" evidence="2">
    <location>
        <begin position="664"/>
        <end position="689"/>
    </location>
</feature>
<feature type="compositionally biased region" description="Low complexity" evidence="2">
    <location>
        <begin position="376"/>
        <end position="388"/>
    </location>
</feature>
<feature type="region of interest" description="Disordered" evidence="2">
    <location>
        <begin position="69"/>
        <end position="106"/>
    </location>
</feature>
<dbReference type="AlphaFoldDB" id="A0A197JWX9"/>
<feature type="compositionally biased region" description="Basic residues" evidence="2">
    <location>
        <begin position="664"/>
        <end position="676"/>
    </location>
</feature>
<sequence length="774" mass="83178">MSQGNSSTLPLSQKHWLDFSLSQPDHNATNNNRSLYFGASGSSDRTLSRSGSGLAHAFNHSALSRNITSSSPHLAVSSQTSRKQLNARNHDGQPYSQPIGKSYSSSSAIPTLELDSLPSFSNSPSSVRDLSAANSVSPTTLMAESSPSGPATGSRRRPISISNTLSSELASSSQPRYSSPVRTLLPAYHPQSSPTRTPKNKAAHPQNNLPTPGASSASPKTPFLLPNGPDGNPYQRGGRSPTAGVGDGGGAEGSVTQRRSHSSLPLLSLLAGSTPEHSRLIDKISTLTTVVGKLQHTFEDHIQRLKREEDRTPSVVEEACKKAVERIQQKTEELVEAMVTQTEKKIIQRLDRSLQDWNKALTEQPRESTDGVQDLASQASTSQSMTAQDVAGDIRSLFEDYLQRLEMQVASRIIEKAEERAITLAEEKSQEMQNQKLFLEQARLTRSLNQQGVNEGRGTSREWFTPMSHHISLSPTPASRESQAQPSQAGVTRQNDEHDAGTHDIQSPTLPSTVVPLFNSPSIFTTTPPSNLAPERKAAVKITTKGKRAQAQKRAPQPTTKASGLGHQNLTSAGGSAPRPLSAVAKGKQFVRREASPQLGADVAGAERQTQASALMSKTPSMSNLTARTSTLTTAPSLSDACTDGKGYVVIQGLSDSVFAPTVAKRRRGRPSKNKNHAGFSHSSDGHSTSFKRMKFDSADVTLGTAAAMIKVEDILKLPSRVTRSNRMVEGVTTTAHRAMIIQEITGEGERTRKTDRTQIIPSMASSSLTVTTS</sequence>
<feature type="region of interest" description="Disordered" evidence="2">
    <location>
        <begin position="363"/>
        <end position="388"/>
    </location>
</feature>
<reference evidence="3 4" key="1">
    <citation type="submission" date="2016-05" db="EMBL/GenBank/DDBJ databases">
        <title>Genome sequencing reveals origins of a unique bacterial endosymbiosis in the earliest lineages of terrestrial Fungi.</title>
        <authorList>
            <consortium name="DOE Joint Genome Institute"/>
            <person name="Uehling J."/>
            <person name="Gryganskyi A."/>
            <person name="Hameed K."/>
            <person name="Tschaplinski T."/>
            <person name="Misztal P."/>
            <person name="Wu S."/>
            <person name="Desiro A."/>
            <person name="Vande Pol N."/>
            <person name="Du Z.-Y."/>
            <person name="Zienkiewicz A."/>
            <person name="Zienkiewicz K."/>
            <person name="Morin E."/>
            <person name="Tisserant E."/>
            <person name="Splivallo R."/>
            <person name="Hainaut M."/>
            <person name="Henrissat B."/>
            <person name="Ohm R."/>
            <person name="Kuo A."/>
            <person name="Yan J."/>
            <person name="Lipzen A."/>
            <person name="Nolan M."/>
            <person name="Labutti K."/>
            <person name="Barry K."/>
            <person name="Goldstein A."/>
            <person name="Labbe J."/>
            <person name="Schadt C."/>
            <person name="Tuskan G."/>
            <person name="Grigoriev I."/>
            <person name="Martin F."/>
            <person name="Vilgalys R."/>
            <person name="Bonito G."/>
        </authorList>
    </citation>
    <scope>NUCLEOTIDE SEQUENCE [LARGE SCALE GENOMIC DNA]</scope>
    <source>
        <strain evidence="3 4">AG-77</strain>
    </source>
</reference>
<feature type="compositionally biased region" description="Low complexity" evidence="2">
    <location>
        <begin position="160"/>
        <end position="173"/>
    </location>
</feature>
<evidence type="ECO:0000313" key="4">
    <source>
        <dbReference type="Proteomes" id="UP000078512"/>
    </source>
</evidence>
<evidence type="ECO:0000256" key="1">
    <source>
        <dbReference type="SAM" id="Coils"/>
    </source>
</evidence>
<organism evidence="3 4">
    <name type="scientific">Linnemannia elongata AG-77</name>
    <dbReference type="NCBI Taxonomy" id="1314771"/>
    <lineage>
        <taxon>Eukaryota</taxon>
        <taxon>Fungi</taxon>
        <taxon>Fungi incertae sedis</taxon>
        <taxon>Mucoromycota</taxon>
        <taxon>Mortierellomycotina</taxon>
        <taxon>Mortierellomycetes</taxon>
        <taxon>Mortierellales</taxon>
        <taxon>Mortierellaceae</taxon>
        <taxon>Linnemannia</taxon>
    </lineage>
</organism>
<feature type="compositionally biased region" description="Polar residues" evidence="2">
    <location>
        <begin position="69"/>
        <end position="87"/>
    </location>
</feature>
<accession>A0A197JWX9</accession>
<feature type="compositionally biased region" description="Polar residues" evidence="2">
    <location>
        <begin position="557"/>
        <end position="574"/>
    </location>
</feature>
<evidence type="ECO:0000313" key="3">
    <source>
        <dbReference type="EMBL" id="OAQ29458.1"/>
    </source>
</evidence>
<keyword evidence="4" id="KW-1185">Reference proteome</keyword>
<feature type="region of interest" description="Disordered" evidence="2">
    <location>
        <begin position="449"/>
        <end position="514"/>
    </location>
</feature>
<dbReference type="EMBL" id="KV442041">
    <property type="protein sequence ID" value="OAQ29458.1"/>
    <property type="molecule type" value="Genomic_DNA"/>
</dbReference>
<dbReference type="Proteomes" id="UP000078512">
    <property type="component" value="Unassembled WGS sequence"/>
</dbReference>
<gene>
    <name evidence="3" type="ORF">K457DRAFT_125899</name>
</gene>
<proteinExistence type="predicted"/>
<protein>
    <submittedName>
        <fullName evidence="3">Uncharacterized protein</fullName>
    </submittedName>
</protein>
<feature type="compositionally biased region" description="Polar residues" evidence="2">
    <location>
        <begin position="132"/>
        <end position="151"/>
    </location>
</feature>
<feature type="compositionally biased region" description="Polar residues" evidence="2">
    <location>
        <begin position="471"/>
        <end position="493"/>
    </location>
</feature>
<feature type="region of interest" description="Disordered" evidence="2">
    <location>
        <begin position="119"/>
        <end position="262"/>
    </location>
</feature>
<name>A0A197JWX9_9FUNG</name>
<keyword evidence="1" id="KW-0175">Coiled coil</keyword>
<feature type="compositionally biased region" description="Polar residues" evidence="2">
    <location>
        <begin position="205"/>
        <end position="219"/>
    </location>
</feature>
<feature type="region of interest" description="Disordered" evidence="2">
    <location>
        <begin position="540"/>
        <end position="587"/>
    </location>
</feature>